<dbReference type="EMBL" id="OV696699">
    <property type="protein sequence ID" value="CAH1244295.1"/>
    <property type="molecule type" value="Genomic_DNA"/>
</dbReference>
<feature type="compositionally biased region" description="Basic and acidic residues" evidence="1">
    <location>
        <begin position="54"/>
        <end position="67"/>
    </location>
</feature>
<keyword evidence="2" id="KW-1133">Transmembrane helix</keyword>
<accession>A0A8J9YZ97</accession>
<name>A0A8J9YZ97_BRALA</name>
<proteinExistence type="predicted"/>
<keyword evidence="2" id="KW-0472">Membrane</keyword>
<organism evidence="3 4">
    <name type="scientific">Branchiostoma lanceolatum</name>
    <name type="common">Common lancelet</name>
    <name type="synonym">Amphioxus lanceolatum</name>
    <dbReference type="NCBI Taxonomy" id="7740"/>
    <lineage>
        <taxon>Eukaryota</taxon>
        <taxon>Metazoa</taxon>
        <taxon>Chordata</taxon>
        <taxon>Cephalochordata</taxon>
        <taxon>Leptocardii</taxon>
        <taxon>Amphioxiformes</taxon>
        <taxon>Branchiostomatidae</taxon>
        <taxon>Branchiostoma</taxon>
    </lineage>
</organism>
<feature type="compositionally biased region" description="Polar residues" evidence="1">
    <location>
        <begin position="107"/>
        <end position="127"/>
    </location>
</feature>
<evidence type="ECO:0000256" key="1">
    <source>
        <dbReference type="SAM" id="MobiDB-lite"/>
    </source>
</evidence>
<gene>
    <name evidence="3" type="primary">Hypp7253</name>
    <name evidence="3" type="ORF">BLAG_LOCUS6964</name>
</gene>
<evidence type="ECO:0000313" key="4">
    <source>
        <dbReference type="Proteomes" id="UP000838412"/>
    </source>
</evidence>
<dbReference type="AlphaFoldDB" id="A0A8J9YZ97"/>
<keyword evidence="2" id="KW-0812">Transmembrane</keyword>
<evidence type="ECO:0000256" key="2">
    <source>
        <dbReference type="SAM" id="Phobius"/>
    </source>
</evidence>
<protein>
    <submittedName>
        <fullName evidence="3">Hypp7253 protein</fullName>
    </submittedName>
</protein>
<reference evidence="3" key="1">
    <citation type="submission" date="2022-01" db="EMBL/GenBank/DDBJ databases">
        <authorList>
            <person name="Braso-Vives M."/>
        </authorList>
    </citation>
    <scope>NUCLEOTIDE SEQUENCE</scope>
</reference>
<feature type="region of interest" description="Disordered" evidence="1">
    <location>
        <begin position="41"/>
        <end position="81"/>
    </location>
</feature>
<feature type="region of interest" description="Disordered" evidence="1">
    <location>
        <begin position="96"/>
        <end position="138"/>
    </location>
</feature>
<keyword evidence="4" id="KW-1185">Reference proteome</keyword>
<evidence type="ECO:0000313" key="3">
    <source>
        <dbReference type="EMBL" id="CAH1244295.1"/>
    </source>
</evidence>
<feature type="transmembrane region" description="Helical" evidence="2">
    <location>
        <begin position="16"/>
        <end position="34"/>
    </location>
</feature>
<dbReference type="Proteomes" id="UP000838412">
    <property type="component" value="Chromosome 14"/>
</dbReference>
<sequence>MCFQDTKRMLGRHIQWLLCASVLVNMLLLLFVMFHQPEEGVSALPGHHPINPDQMDKSRALADRAEHQQNTSRPISDPPSRAECFEIFKTFAWRSRTPADSAERQPTRPNANRASSRITPESLQPWSGESREAMFGYV</sequence>